<protein>
    <submittedName>
        <fullName evidence="3">Uncharacterized protein LOC108565105</fullName>
    </submittedName>
</protein>
<feature type="region of interest" description="Disordered" evidence="1">
    <location>
        <begin position="85"/>
        <end position="108"/>
    </location>
</feature>
<evidence type="ECO:0000313" key="2">
    <source>
        <dbReference type="Proteomes" id="UP000695000"/>
    </source>
</evidence>
<feature type="compositionally biased region" description="Acidic residues" evidence="1">
    <location>
        <begin position="24"/>
        <end position="37"/>
    </location>
</feature>
<keyword evidence="2" id="KW-1185">Reference proteome</keyword>
<reference evidence="3" key="1">
    <citation type="submission" date="2025-08" db="UniProtKB">
        <authorList>
            <consortium name="RefSeq"/>
        </authorList>
    </citation>
    <scope>IDENTIFICATION</scope>
    <source>
        <tissue evidence="3">Whole Larva</tissue>
    </source>
</reference>
<gene>
    <name evidence="3" type="primary">LOC108565105</name>
</gene>
<name>A0ABM1MZ90_NICVS</name>
<evidence type="ECO:0000313" key="3">
    <source>
        <dbReference type="RefSeq" id="XP_017779890.1"/>
    </source>
</evidence>
<dbReference type="GeneID" id="108565105"/>
<organism evidence="2 3">
    <name type="scientific">Nicrophorus vespilloides</name>
    <name type="common">Boreal carrion beetle</name>
    <dbReference type="NCBI Taxonomy" id="110193"/>
    <lineage>
        <taxon>Eukaryota</taxon>
        <taxon>Metazoa</taxon>
        <taxon>Ecdysozoa</taxon>
        <taxon>Arthropoda</taxon>
        <taxon>Hexapoda</taxon>
        <taxon>Insecta</taxon>
        <taxon>Pterygota</taxon>
        <taxon>Neoptera</taxon>
        <taxon>Endopterygota</taxon>
        <taxon>Coleoptera</taxon>
        <taxon>Polyphaga</taxon>
        <taxon>Staphyliniformia</taxon>
        <taxon>Silphidae</taxon>
        <taxon>Nicrophorinae</taxon>
        <taxon>Nicrophorus</taxon>
    </lineage>
</organism>
<proteinExistence type="predicted"/>
<sequence length="108" mass="12399">MTSDMIILVNTVMEDAAELRGENAEDDENEEDENEADDNYRIPNEGEGDYPLAVRHESEETLLSDNFEEDVNFVNMDIIRRMPKRRNPFTHPSHSFQNGLNTPANTVD</sequence>
<feature type="region of interest" description="Disordered" evidence="1">
    <location>
        <begin position="15"/>
        <end position="50"/>
    </location>
</feature>
<feature type="compositionally biased region" description="Polar residues" evidence="1">
    <location>
        <begin position="90"/>
        <end position="108"/>
    </location>
</feature>
<evidence type="ECO:0000256" key="1">
    <source>
        <dbReference type="SAM" id="MobiDB-lite"/>
    </source>
</evidence>
<dbReference type="RefSeq" id="XP_017779890.1">
    <property type="nucleotide sequence ID" value="XM_017924401.1"/>
</dbReference>
<accession>A0ABM1MZ90</accession>
<dbReference type="Proteomes" id="UP000695000">
    <property type="component" value="Unplaced"/>
</dbReference>